<protein>
    <submittedName>
        <fullName evidence="3">Glucose-6-phosphate dehydrogenase assembly protein OpcA</fullName>
    </submittedName>
</protein>
<sequence>MIIELPHTTTSAIAKRLVESQREGGVITLARVMTLVIDAKDADFEAAIATANVASREHPCRIIVIAPQDGAEARLDAEIRVGGDAGASEVIVLRPSGPQVGHDDTLITPLLLPDAPIVAWWPADVPHECSMTGLGKMAQRRITDSKGDPDPGFVLQCLAHDHRKGDTDLAWTRLTRWRALLASALEQVTEPVVTKARIHGDMNSPSILLLGAWLKNVLGCEIEATYDASVSALQHIVLETPSGEISISRPDGRHATLSQPGQPDHVIALPARTLDECLAEELRRLDDDPVYGETLATFGGTR</sequence>
<organism evidence="3">
    <name type="scientific">Demequina capsici</name>
    <dbReference type="NCBI Taxonomy" id="3075620"/>
    <lineage>
        <taxon>Bacteria</taxon>
        <taxon>Bacillati</taxon>
        <taxon>Actinomycetota</taxon>
        <taxon>Actinomycetes</taxon>
        <taxon>Micrococcales</taxon>
        <taxon>Demequinaceae</taxon>
        <taxon>Demequina</taxon>
    </lineage>
</organism>
<evidence type="ECO:0000313" key="3">
    <source>
        <dbReference type="EMBL" id="WNM28821.1"/>
    </source>
</evidence>
<dbReference type="AlphaFoldDB" id="A0AA96FDC8"/>
<proteinExistence type="predicted"/>
<dbReference type="Pfam" id="PF10128">
    <property type="entry name" value="OpcA_G6PD_assem"/>
    <property type="match status" value="1"/>
</dbReference>
<name>A0AA96FDC8_9MICO</name>
<gene>
    <name evidence="3" type="ORF">RN607_07390</name>
</gene>
<dbReference type="KEGG" id="dcp:RN607_07390"/>
<dbReference type="InterPro" id="IPR046802">
    <property type="entry name" value="OpcA_G6PD_C"/>
</dbReference>
<dbReference type="Proteomes" id="UP001303408">
    <property type="component" value="Chromosome"/>
</dbReference>
<feature type="domain" description="Glucose-6-phosphate dehydrogenase assembly protein OpcA C-terminal" evidence="2">
    <location>
        <begin position="165"/>
        <end position="295"/>
    </location>
</feature>
<evidence type="ECO:0000259" key="2">
    <source>
        <dbReference type="Pfam" id="PF20171"/>
    </source>
</evidence>
<dbReference type="RefSeq" id="WP_313545388.1">
    <property type="nucleotide sequence ID" value="NZ_CP134880.1"/>
</dbReference>
<evidence type="ECO:0000259" key="1">
    <source>
        <dbReference type="Pfam" id="PF10128"/>
    </source>
</evidence>
<dbReference type="EMBL" id="CP134880">
    <property type="protein sequence ID" value="WNM28821.1"/>
    <property type="molecule type" value="Genomic_DNA"/>
</dbReference>
<dbReference type="PANTHER" id="PTHR38658:SF1">
    <property type="entry name" value="OXPP CYCLE PROTEIN OPCA-RELATED"/>
    <property type="match status" value="1"/>
</dbReference>
<dbReference type="PANTHER" id="PTHR38658">
    <property type="entry name" value="OXPP CYCLE PROTEIN OPCA-RELATED"/>
    <property type="match status" value="1"/>
</dbReference>
<dbReference type="InterPro" id="IPR004555">
    <property type="entry name" value="G6PDH_assembly_OpcA"/>
</dbReference>
<dbReference type="InterPro" id="IPR046801">
    <property type="entry name" value="OpcA_G6PD_N"/>
</dbReference>
<reference evidence="3" key="1">
    <citation type="submission" date="2023-09" db="EMBL/GenBank/DDBJ databases">
        <title>Demequina sp. a novel bacteria isolated from Capsicum annuum.</title>
        <authorList>
            <person name="Humaira Z."/>
            <person name="Lee J."/>
            <person name="Cho D."/>
        </authorList>
    </citation>
    <scope>NUCLEOTIDE SEQUENCE</scope>
    <source>
        <strain evidence="3">PMTSA13</strain>
    </source>
</reference>
<accession>A0AA96FDC8</accession>
<feature type="domain" description="Glucose-6-phosphate dehydrogenase assembly protein OpcA N-terminal" evidence="1">
    <location>
        <begin position="51"/>
        <end position="155"/>
    </location>
</feature>
<dbReference type="Pfam" id="PF20171">
    <property type="entry name" value="OpcA_G6PD_C"/>
    <property type="match status" value="1"/>
</dbReference>